<keyword evidence="3" id="KW-1003">Cell membrane</keyword>
<evidence type="ECO:0000256" key="7">
    <source>
        <dbReference type="ARBA" id="ARBA00023136"/>
    </source>
</evidence>
<feature type="transmembrane region" description="Helical" evidence="8">
    <location>
        <begin position="112"/>
        <end position="134"/>
    </location>
</feature>
<feature type="transmembrane region" description="Helical" evidence="8">
    <location>
        <begin position="317"/>
        <end position="341"/>
    </location>
</feature>
<keyword evidence="7 8" id="KW-0472">Membrane</keyword>
<dbReference type="Gene3D" id="1.20.81.30">
    <property type="entry name" value="Type II secretion system (T2SS), domain F"/>
    <property type="match status" value="2"/>
</dbReference>
<keyword evidence="4" id="KW-0997">Cell inner membrane</keyword>
<keyword evidence="5 8" id="KW-0812">Transmembrane</keyword>
<evidence type="ECO:0000313" key="10">
    <source>
        <dbReference type="EMBL" id="OGE35358.1"/>
    </source>
</evidence>
<dbReference type="EMBL" id="MFDF01000015">
    <property type="protein sequence ID" value="OGE35358.1"/>
    <property type="molecule type" value="Genomic_DNA"/>
</dbReference>
<accession>A0A1F5K3M5</accession>
<proteinExistence type="inferred from homology"/>
<dbReference type="Proteomes" id="UP000179051">
    <property type="component" value="Unassembled WGS sequence"/>
</dbReference>
<gene>
    <name evidence="10" type="ORF">A3E66_02745</name>
</gene>
<evidence type="ECO:0000256" key="8">
    <source>
        <dbReference type="SAM" id="Phobius"/>
    </source>
</evidence>
<dbReference type="PANTHER" id="PTHR30012">
    <property type="entry name" value="GENERAL SECRETION PATHWAY PROTEIN"/>
    <property type="match status" value="1"/>
</dbReference>
<comment type="caution">
    <text evidence="10">The sequence shown here is derived from an EMBL/GenBank/DDBJ whole genome shotgun (WGS) entry which is preliminary data.</text>
</comment>
<dbReference type="InterPro" id="IPR042094">
    <property type="entry name" value="T2SS_GspF_sf"/>
</dbReference>
<organism evidence="10 11">
    <name type="scientific">Candidatus Daviesbacteria bacterium RIFCSPHIGHO2_12_FULL_37_16</name>
    <dbReference type="NCBI Taxonomy" id="1797778"/>
    <lineage>
        <taxon>Bacteria</taxon>
        <taxon>Candidatus Daviesiibacteriota</taxon>
    </lineage>
</organism>
<name>A0A1F5K3M5_9BACT</name>
<evidence type="ECO:0000259" key="9">
    <source>
        <dbReference type="Pfam" id="PF00482"/>
    </source>
</evidence>
<comment type="similarity">
    <text evidence="2">Belongs to the GSP F family.</text>
</comment>
<evidence type="ECO:0000256" key="2">
    <source>
        <dbReference type="ARBA" id="ARBA00005745"/>
    </source>
</evidence>
<evidence type="ECO:0000256" key="4">
    <source>
        <dbReference type="ARBA" id="ARBA00022519"/>
    </source>
</evidence>
<dbReference type="InterPro" id="IPR018076">
    <property type="entry name" value="T2SS_GspF_dom"/>
</dbReference>
<dbReference type="PRINTS" id="PR00812">
    <property type="entry name" value="BCTERIALGSPF"/>
</dbReference>
<dbReference type="Pfam" id="PF00482">
    <property type="entry name" value="T2SSF"/>
    <property type="match status" value="2"/>
</dbReference>
<evidence type="ECO:0000256" key="3">
    <source>
        <dbReference type="ARBA" id="ARBA00022475"/>
    </source>
</evidence>
<evidence type="ECO:0000256" key="5">
    <source>
        <dbReference type="ARBA" id="ARBA00022692"/>
    </source>
</evidence>
<dbReference type="FunFam" id="1.20.81.30:FF:000001">
    <property type="entry name" value="Type II secretion system protein F"/>
    <property type="match status" value="1"/>
</dbReference>
<dbReference type="GO" id="GO:0005886">
    <property type="term" value="C:plasma membrane"/>
    <property type="evidence" value="ECO:0007669"/>
    <property type="project" value="UniProtKB-SubCell"/>
</dbReference>
<protein>
    <recommendedName>
        <fullName evidence="9">Type II secretion system protein GspF domain-containing protein</fullName>
    </recommendedName>
</protein>
<feature type="transmembrane region" description="Helical" evidence="8">
    <location>
        <begin position="165"/>
        <end position="184"/>
    </location>
</feature>
<evidence type="ECO:0000313" key="11">
    <source>
        <dbReference type="Proteomes" id="UP000179051"/>
    </source>
</evidence>
<dbReference type="InterPro" id="IPR003004">
    <property type="entry name" value="GspF/PilC"/>
</dbReference>
<dbReference type="AlphaFoldDB" id="A0A1F5K3M5"/>
<dbReference type="PANTHER" id="PTHR30012:SF0">
    <property type="entry name" value="TYPE II SECRETION SYSTEM PROTEIN F-RELATED"/>
    <property type="match status" value="1"/>
</dbReference>
<comment type="subcellular location">
    <subcellularLocation>
        <location evidence="1">Cell inner membrane</location>
        <topology evidence="1">Multi-pass membrane protein</topology>
    </subcellularLocation>
</comment>
<sequence length="347" mass="37941">MNASLPIGEKLTLITSLSTFISSGIPILEAVESLIEDSSGNSKKILQQLKEDLNQGKSIAESFARFPKSFDPTTINLIKAAEEAGTLETSLKDLVQSIKKDVEFIGKVKSALTYPILVVIVLLAVLGLNLFFVIPRVADVFARLKIPTPLPTRILLTTSKIITTYTIPTIVTGAFGSILIFFGVRANSKFFINLISALPIIDKLILEVDLTRFTRSMALLLKSGIPITDALEFSQDVVVKKQFKNLIAETGHQVSSGKKLSEGLKKQKKLVPNFMLRIIEAGESGGTLEKSMQDLSEQFDDRVSTRVKTLTTLIEPLLLIIVGLMVGGIMLSIIAPIYNLIGNIRSR</sequence>
<reference evidence="10 11" key="1">
    <citation type="journal article" date="2016" name="Nat. Commun.">
        <title>Thousands of microbial genomes shed light on interconnected biogeochemical processes in an aquifer system.</title>
        <authorList>
            <person name="Anantharaman K."/>
            <person name="Brown C.T."/>
            <person name="Hug L.A."/>
            <person name="Sharon I."/>
            <person name="Castelle C.J."/>
            <person name="Probst A.J."/>
            <person name="Thomas B.C."/>
            <person name="Singh A."/>
            <person name="Wilkins M.J."/>
            <person name="Karaoz U."/>
            <person name="Brodie E.L."/>
            <person name="Williams K.H."/>
            <person name="Hubbard S.S."/>
            <person name="Banfield J.F."/>
        </authorList>
    </citation>
    <scope>NUCLEOTIDE SEQUENCE [LARGE SCALE GENOMIC DNA]</scope>
</reference>
<feature type="domain" description="Type II secretion system protein GspF" evidence="9">
    <location>
        <begin position="213"/>
        <end position="336"/>
    </location>
</feature>
<keyword evidence="6 8" id="KW-1133">Transmembrane helix</keyword>
<feature type="domain" description="Type II secretion system protein GspF" evidence="9">
    <location>
        <begin position="14"/>
        <end position="135"/>
    </location>
</feature>
<evidence type="ECO:0000256" key="1">
    <source>
        <dbReference type="ARBA" id="ARBA00004429"/>
    </source>
</evidence>
<evidence type="ECO:0000256" key="6">
    <source>
        <dbReference type="ARBA" id="ARBA00022989"/>
    </source>
</evidence>